<reference evidence="1" key="1">
    <citation type="submission" date="2022-06" db="EMBL/GenBank/DDBJ databases">
        <title>Vallitalea longa sp. nov., an anaerobic bacterium isolated from marine sediment.</title>
        <authorList>
            <person name="Hirano S."/>
            <person name="Terahara T."/>
            <person name="Mori K."/>
            <person name="Hamada M."/>
            <person name="Matsumoto R."/>
            <person name="Kobayashi T."/>
        </authorList>
    </citation>
    <scope>NUCLEOTIDE SEQUENCE</scope>
    <source>
        <strain evidence="1">SH18-1</strain>
    </source>
</reference>
<dbReference type="EMBL" id="BRLB01000025">
    <property type="protein sequence ID" value="GKX32062.1"/>
    <property type="molecule type" value="Genomic_DNA"/>
</dbReference>
<gene>
    <name evidence="1" type="ORF">SH1V18_45420</name>
</gene>
<name>A0A9W5YDQ2_9FIRM</name>
<dbReference type="AlphaFoldDB" id="A0A9W5YDQ2"/>
<proteinExistence type="predicted"/>
<sequence>MYLDNFLRLFLVMNWFRYSNNELEHDVIKVDSYISGYYTANLFLIHEKALYHAIYDEHNDVGIFSN</sequence>
<evidence type="ECO:0000313" key="2">
    <source>
        <dbReference type="Proteomes" id="UP001144256"/>
    </source>
</evidence>
<keyword evidence="2" id="KW-1185">Reference proteome</keyword>
<protein>
    <submittedName>
        <fullName evidence="1">Uncharacterized protein</fullName>
    </submittedName>
</protein>
<organism evidence="1 2">
    <name type="scientific">Vallitalea longa</name>
    <dbReference type="NCBI Taxonomy" id="2936439"/>
    <lineage>
        <taxon>Bacteria</taxon>
        <taxon>Bacillati</taxon>
        <taxon>Bacillota</taxon>
        <taxon>Clostridia</taxon>
        <taxon>Lachnospirales</taxon>
        <taxon>Vallitaleaceae</taxon>
        <taxon>Vallitalea</taxon>
    </lineage>
</organism>
<evidence type="ECO:0000313" key="1">
    <source>
        <dbReference type="EMBL" id="GKX32062.1"/>
    </source>
</evidence>
<comment type="caution">
    <text evidence="1">The sequence shown here is derived from an EMBL/GenBank/DDBJ whole genome shotgun (WGS) entry which is preliminary data.</text>
</comment>
<accession>A0A9W5YDQ2</accession>
<dbReference type="Proteomes" id="UP001144256">
    <property type="component" value="Unassembled WGS sequence"/>
</dbReference>